<keyword evidence="2" id="KW-0964">Secreted</keyword>
<dbReference type="Pfam" id="PF01345">
    <property type="entry name" value="DUF11"/>
    <property type="match status" value="1"/>
</dbReference>
<dbReference type="Pfam" id="PF00932">
    <property type="entry name" value="LTD"/>
    <property type="match status" value="1"/>
</dbReference>
<keyword evidence="7" id="KW-1185">Reference proteome</keyword>
<dbReference type="Proteomes" id="UP000630887">
    <property type="component" value="Unassembled WGS sequence"/>
</dbReference>
<dbReference type="InterPro" id="IPR011049">
    <property type="entry name" value="Serralysin-like_metalloprot_C"/>
</dbReference>
<evidence type="ECO:0000256" key="1">
    <source>
        <dbReference type="ARBA" id="ARBA00004613"/>
    </source>
</evidence>
<dbReference type="InterPro" id="IPR001343">
    <property type="entry name" value="Hemolysn_Ca-bd"/>
</dbReference>
<dbReference type="Gene3D" id="2.150.10.10">
    <property type="entry name" value="Serralysin-like metalloprotease, C-terminal"/>
    <property type="match status" value="1"/>
</dbReference>
<dbReference type="PRINTS" id="PR00313">
    <property type="entry name" value="CABNDNGRPT"/>
</dbReference>
<feature type="compositionally biased region" description="Pro residues" evidence="3">
    <location>
        <begin position="200"/>
        <end position="210"/>
    </location>
</feature>
<dbReference type="NCBIfam" id="TIGR01451">
    <property type="entry name" value="B_ant_repeat"/>
    <property type="match status" value="1"/>
</dbReference>
<evidence type="ECO:0000313" key="7">
    <source>
        <dbReference type="Proteomes" id="UP000630887"/>
    </source>
</evidence>
<evidence type="ECO:0000259" key="5">
    <source>
        <dbReference type="PROSITE" id="PS51841"/>
    </source>
</evidence>
<dbReference type="PANTHER" id="PTHR38340">
    <property type="entry name" value="S-LAYER PROTEIN"/>
    <property type="match status" value="1"/>
</dbReference>
<keyword evidence="4" id="KW-0732">Signal</keyword>
<feature type="signal peptide" evidence="4">
    <location>
        <begin position="1"/>
        <end position="31"/>
    </location>
</feature>
<dbReference type="InterPro" id="IPR001322">
    <property type="entry name" value="Lamin_tail_dom"/>
</dbReference>
<dbReference type="InterPro" id="IPR001434">
    <property type="entry name" value="OmcB-like_DUF11"/>
</dbReference>
<dbReference type="InterPro" id="IPR036415">
    <property type="entry name" value="Lamin_tail_dom_sf"/>
</dbReference>
<protein>
    <recommendedName>
        <fullName evidence="5">LTD domain-containing protein</fullName>
    </recommendedName>
</protein>
<sequence length="444" mass="44146">MRQWVRRAASAAAVSLSAGVAGLSLPAPALAVSPDIVISQVYGGGGNTGATYTNDFIELYNRGSMTVDVTGWTVQYASAAGSTWQTTALSGEILPGAYYLVQEAQGPGGTTPLPTPNAVGDIAMSLSSGKVALVTTSAPLACAIGCDTAAGVRDFVGYGSSATSAEGSPAPTLSNTTAALRDDDGAVDTDDNSVDFSAGPPDPRNSPPPAAEADLAVTKFDAPDPVTAGANLTYTIAVRNEGPGTAESVVLRDGIPAGTTFVSFAASAAGWALATPPVGGTGEVRATRSSLSSGDSAEFTLVVQVGLTATGRIRNSGGITSATPDPDTTNNADTEFTTVGPSTPGCTITGTEGTDILNGTLGDDVICGLGGNDIINGRGGNDVIYGGPGRDLISGGKGDDMVYGEEGTDFIKIDDGVSGNDNADGGPGFDLCSTDPLDAVLSCP</sequence>
<accession>A0A8J3PAF1</accession>
<dbReference type="GO" id="GO:0005576">
    <property type="term" value="C:extracellular region"/>
    <property type="evidence" value="ECO:0007669"/>
    <property type="project" value="UniProtKB-SubCell"/>
</dbReference>
<dbReference type="EMBL" id="BONI01000038">
    <property type="protein sequence ID" value="GIG07766.1"/>
    <property type="molecule type" value="Genomic_DNA"/>
</dbReference>
<feature type="region of interest" description="Disordered" evidence="3">
    <location>
        <begin position="182"/>
        <end position="211"/>
    </location>
</feature>
<dbReference type="PROSITE" id="PS51841">
    <property type="entry name" value="LTD"/>
    <property type="match status" value="1"/>
</dbReference>
<evidence type="ECO:0000256" key="3">
    <source>
        <dbReference type="SAM" id="MobiDB-lite"/>
    </source>
</evidence>
<feature type="chain" id="PRO_5035203110" description="LTD domain-containing protein" evidence="4">
    <location>
        <begin position="32"/>
        <end position="444"/>
    </location>
</feature>
<dbReference type="SUPFAM" id="SSF51120">
    <property type="entry name" value="beta-Roll"/>
    <property type="match status" value="1"/>
</dbReference>
<dbReference type="SUPFAM" id="SSF74853">
    <property type="entry name" value="Lamin A/C globular tail domain"/>
    <property type="match status" value="1"/>
</dbReference>
<dbReference type="GO" id="GO:0005509">
    <property type="term" value="F:calcium ion binding"/>
    <property type="evidence" value="ECO:0007669"/>
    <property type="project" value="InterPro"/>
</dbReference>
<comment type="caution">
    <text evidence="6">The sequence shown here is derived from an EMBL/GenBank/DDBJ whole genome shotgun (WGS) entry which is preliminary data.</text>
</comment>
<dbReference type="InterPro" id="IPR018511">
    <property type="entry name" value="Hemolysin-typ_Ca-bd_CS"/>
</dbReference>
<feature type="domain" description="LTD" evidence="5">
    <location>
        <begin position="24"/>
        <end position="202"/>
    </location>
</feature>
<evidence type="ECO:0000313" key="6">
    <source>
        <dbReference type="EMBL" id="GIG07766.1"/>
    </source>
</evidence>
<dbReference type="RefSeq" id="WP_203694103.1">
    <property type="nucleotide sequence ID" value="NZ_BAAALC010000029.1"/>
</dbReference>
<dbReference type="InterPro" id="IPR050557">
    <property type="entry name" value="RTX_toxin/Mannuronan_C5-epim"/>
</dbReference>
<organism evidence="6 7">
    <name type="scientific">Catellatospora coxensis</name>
    <dbReference type="NCBI Taxonomy" id="310354"/>
    <lineage>
        <taxon>Bacteria</taxon>
        <taxon>Bacillati</taxon>
        <taxon>Actinomycetota</taxon>
        <taxon>Actinomycetes</taxon>
        <taxon>Micromonosporales</taxon>
        <taxon>Micromonosporaceae</taxon>
        <taxon>Catellatospora</taxon>
    </lineage>
</organism>
<name>A0A8J3PAF1_9ACTN</name>
<dbReference type="InterPro" id="IPR047589">
    <property type="entry name" value="DUF11_rpt"/>
</dbReference>
<dbReference type="AlphaFoldDB" id="A0A8J3PAF1"/>
<dbReference type="PROSITE" id="PS00330">
    <property type="entry name" value="HEMOLYSIN_CALCIUM"/>
    <property type="match status" value="2"/>
</dbReference>
<gene>
    <name evidence="6" type="ORF">Cco03nite_44660</name>
</gene>
<proteinExistence type="predicted"/>
<dbReference type="PANTHER" id="PTHR38340:SF1">
    <property type="entry name" value="S-LAYER PROTEIN"/>
    <property type="match status" value="1"/>
</dbReference>
<evidence type="ECO:0000256" key="2">
    <source>
        <dbReference type="ARBA" id="ARBA00022525"/>
    </source>
</evidence>
<evidence type="ECO:0000256" key="4">
    <source>
        <dbReference type="SAM" id="SignalP"/>
    </source>
</evidence>
<dbReference type="Pfam" id="PF00353">
    <property type="entry name" value="HemolysinCabind"/>
    <property type="match status" value="1"/>
</dbReference>
<reference evidence="6 7" key="1">
    <citation type="submission" date="2021-01" db="EMBL/GenBank/DDBJ databases">
        <title>Whole genome shotgun sequence of Catellatospora coxensis NBRC 107359.</title>
        <authorList>
            <person name="Komaki H."/>
            <person name="Tamura T."/>
        </authorList>
    </citation>
    <scope>NUCLEOTIDE SEQUENCE [LARGE SCALE GENOMIC DNA]</scope>
    <source>
        <strain evidence="6 7">NBRC 107359</strain>
    </source>
</reference>
<comment type="subcellular location">
    <subcellularLocation>
        <location evidence="1">Secreted</location>
    </subcellularLocation>
</comment>